<dbReference type="Gene3D" id="1.20.1280.50">
    <property type="match status" value="1"/>
</dbReference>
<comment type="caution">
    <text evidence="3">The sequence shown here is derived from an EMBL/GenBank/DDBJ whole genome shotgun (WGS) entry which is preliminary data.</text>
</comment>
<evidence type="ECO:0000313" key="4">
    <source>
        <dbReference type="Proteomes" id="UP000624244"/>
    </source>
</evidence>
<evidence type="ECO:0000259" key="2">
    <source>
        <dbReference type="PROSITE" id="PS50181"/>
    </source>
</evidence>
<feature type="region of interest" description="Disordered" evidence="1">
    <location>
        <begin position="168"/>
        <end position="187"/>
    </location>
</feature>
<accession>A0A8H5ZCN0</accession>
<reference evidence="3" key="1">
    <citation type="submission" date="2019-11" db="EMBL/GenBank/DDBJ databases">
        <title>Bipolaris sorokiniana Genome sequencing.</title>
        <authorList>
            <person name="Wang H."/>
        </authorList>
    </citation>
    <scope>NUCLEOTIDE SEQUENCE</scope>
</reference>
<dbReference type="Pfam" id="PF12937">
    <property type="entry name" value="F-box-like"/>
    <property type="match status" value="1"/>
</dbReference>
<dbReference type="InterPro" id="IPR036047">
    <property type="entry name" value="F-box-like_dom_sf"/>
</dbReference>
<sequence length="498" mass="56536">MSQAGAHPPLSASISSRAAATAAASPSIDSLPLYLRRHVSLGFNQDDVTALLSSIDSSQARNAPLQRTTTATTTTSAARPALAQLPAELLLQIVEHVPVDYLLDWRLVCRGFRDAIDGQVLYHCLRRTRLLGYMGSRHSRAMESLDDDEDYAAIHLLEARFERIETGASASGDDDDDDNDQATGRPIWSGSHAVFRVDDEWYRQFHRVGGAQDRQGNTIDDADARWSRTLDRLELRRPEEGFGTLRWCIRLDHAVLDLDFPAEADRLHFDVRVNLATRCVRVAWRDMLVRFLKTERALRLMLDEKRTHQRFTFSHAEDCLRDLRRKRLAAALSPHSKVDRHIRWSLRLLHPLFGCPPNEHTMTLENVENDAVHMLLLLRRAASLSAAQVDYLHALARDYRAMEAQLRRLDDAYAEFKSYLTVPGFQMNILLPAMVTNAGHVPRDPVAWTDELREKIECQVERWRGQRDAVEQVGEILEASNEAMGVPDDSFDELGSEF</sequence>
<organism evidence="3 4">
    <name type="scientific">Cochliobolus sativus</name>
    <name type="common">Common root rot and spot blotch fungus</name>
    <name type="synonym">Bipolaris sorokiniana</name>
    <dbReference type="NCBI Taxonomy" id="45130"/>
    <lineage>
        <taxon>Eukaryota</taxon>
        <taxon>Fungi</taxon>
        <taxon>Dikarya</taxon>
        <taxon>Ascomycota</taxon>
        <taxon>Pezizomycotina</taxon>
        <taxon>Dothideomycetes</taxon>
        <taxon>Pleosporomycetidae</taxon>
        <taxon>Pleosporales</taxon>
        <taxon>Pleosporineae</taxon>
        <taxon>Pleosporaceae</taxon>
        <taxon>Bipolaris</taxon>
    </lineage>
</organism>
<dbReference type="AlphaFoldDB" id="A0A8H5ZCN0"/>
<name>A0A8H5ZCN0_COCSA</name>
<feature type="domain" description="F-box" evidence="2">
    <location>
        <begin position="79"/>
        <end position="125"/>
    </location>
</feature>
<dbReference type="Proteomes" id="UP000624244">
    <property type="component" value="Unassembled WGS sequence"/>
</dbReference>
<gene>
    <name evidence="3" type="ORF">GGP41_003638</name>
</gene>
<dbReference type="SUPFAM" id="SSF81383">
    <property type="entry name" value="F-box domain"/>
    <property type="match status" value="1"/>
</dbReference>
<dbReference type="PROSITE" id="PS50181">
    <property type="entry name" value="FBOX"/>
    <property type="match status" value="1"/>
</dbReference>
<evidence type="ECO:0000256" key="1">
    <source>
        <dbReference type="SAM" id="MobiDB-lite"/>
    </source>
</evidence>
<dbReference type="InterPro" id="IPR001810">
    <property type="entry name" value="F-box_dom"/>
</dbReference>
<evidence type="ECO:0000313" key="3">
    <source>
        <dbReference type="EMBL" id="KAF5846234.1"/>
    </source>
</evidence>
<dbReference type="EMBL" id="WNKQ01000016">
    <property type="protein sequence ID" value="KAF5846234.1"/>
    <property type="molecule type" value="Genomic_DNA"/>
</dbReference>
<dbReference type="SMART" id="SM00256">
    <property type="entry name" value="FBOX"/>
    <property type="match status" value="1"/>
</dbReference>
<proteinExistence type="predicted"/>
<protein>
    <recommendedName>
        <fullName evidence="2">F-box domain-containing protein</fullName>
    </recommendedName>
</protein>